<evidence type="ECO:0000313" key="5">
    <source>
        <dbReference type="Proteomes" id="UP000002377"/>
    </source>
</evidence>
<dbReference type="InterPro" id="IPR003723">
    <property type="entry name" value="Precorrin-6x_reduct"/>
</dbReference>
<dbReference type="RefSeq" id="WP_013120431.1">
    <property type="nucleotide sequence ID" value="NC_014152.1"/>
</dbReference>
<keyword evidence="3" id="KW-0560">Oxidoreductase</keyword>
<dbReference type="KEGG" id="tjr:TherJR_1564"/>
<evidence type="ECO:0000256" key="1">
    <source>
        <dbReference type="ARBA" id="ARBA00004953"/>
    </source>
</evidence>
<dbReference type="GO" id="GO:0009236">
    <property type="term" value="P:cobalamin biosynthetic process"/>
    <property type="evidence" value="ECO:0007669"/>
    <property type="project" value="UniProtKB-UniPathway"/>
</dbReference>
<dbReference type="AlphaFoldDB" id="D5XFJ5"/>
<dbReference type="PANTHER" id="PTHR36925">
    <property type="entry name" value="COBALT-PRECORRIN-6A REDUCTASE"/>
    <property type="match status" value="1"/>
</dbReference>
<evidence type="ECO:0000313" key="4">
    <source>
        <dbReference type="EMBL" id="ADG82416.1"/>
    </source>
</evidence>
<dbReference type="STRING" id="635013.TherJR_1564"/>
<comment type="pathway">
    <text evidence="1">Cofactor biosynthesis; adenosylcobalamin biosynthesis.</text>
</comment>
<sequence length="253" mass="27211">MILLLGGTQEAGVLAGRLKAAGKPFITTVTSDYGMQLAREQSAQVVRKCLDRQSLVQLIRDKGINIIIDITHPYAEEISKLASAVAEEMGIEYYRYERPAVVGGHPLVEKADSYEEAAAKAVQLAFKNKGSIFLTIGSKRLVPFVAEAQKLGVRVVARVLPDADVLRQVFALGLTPKDVIAVLGPFSHSLNKAMFEDYGAGVVVTKDAGSVGGADTKISAALELGIPVLVIKRPETLGKNVFTVIDEILRRVI</sequence>
<dbReference type="GO" id="GO:0016994">
    <property type="term" value="F:precorrin-6A reductase activity"/>
    <property type="evidence" value="ECO:0007669"/>
    <property type="project" value="InterPro"/>
</dbReference>
<dbReference type="UniPathway" id="UPA00148"/>
<dbReference type="HOGENOM" id="CLU_068627_0_0_9"/>
<proteinExistence type="predicted"/>
<keyword evidence="2" id="KW-0169">Cobalamin biosynthesis</keyword>
<organism evidence="4 5">
    <name type="scientific">Thermincola potens (strain JR)</name>
    <dbReference type="NCBI Taxonomy" id="635013"/>
    <lineage>
        <taxon>Bacteria</taxon>
        <taxon>Bacillati</taxon>
        <taxon>Bacillota</taxon>
        <taxon>Clostridia</taxon>
        <taxon>Eubacteriales</taxon>
        <taxon>Thermincolaceae</taxon>
        <taxon>Thermincola</taxon>
    </lineage>
</organism>
<keyword evidence="5" id="KW-1185">Reference proteome</keyword>
<accession>D5XFJ5</accession>
<dbReference type="EMBL" id="CP002028">
    <property type="protein sequence ID" value="ADG82416.1"/>
    <property type="molecule type" value="Genomic_DNA"/>
</dbReference>
<dbReference type="Pfam" id="PF02571">
    <property type="entry name" value="CbiJ"/>
    <property type="match status" value="1"/>
</dbReference>
<reference evidence="4 5" key="1">
    <citation type="submission" date="2010-05" db="EMBL/GenBank/DDBJ databases">
        <title>Complete sequence of Thermincola sp. JR.</title>
        <authorList>
            <consortium name="US DOE Joint Genome Institute"/>
            <person name="Lucas S."/>
            <person name="Copeland A."/>
            <person name="Lapidus A."/>
            <person name="Cheng J.-F."/>
            <person name="Bruce D."/>
            <person name="Goodwin L."/>
            <person name="Pitluck S."/>
            <person name="Chertkov O."/>
            <person name="Detter J.C."/>
            <person name="Han C."/>
            <person name="Tapia R."/>
            <person name="Land M."/>
            <person name="Hauser L."/>
            <person name="Kyrpides N."/>
            <person name="Mikhailova N."/>
            <person name="Hazen T.C."/>
            <person name="Woyke T."/>
        </authorList>
    </citation>
    <scope>NUCLEOTIDE SEQUENCE [LARGE SCALE GENOMIC DNA]</scope>
    <source>
        <strain evidence="4 5">JR</strain>
    </source>
</reference>
<dbReference type="PANTHER" id="PTHR36925:SF1">
    <property type="entry name" value="COBALT-PRECORRIN-6A REDUCTASE"/>
    <property type="match status" value="1"/>
</dbReference>
<gene>
    <name evidence="4" type="ordered locus">TherJR_1564</name>
</gene>
<evidence type="ECO:0000256" key="3">
    <source>
        <dbReference type="ARBA" id="ARBA00023002"/>
    </source>
</evidence>
<dbReference type="PROSITE" id="PS51014">
    <property type="entry name" value="COBK_CBIJ"/>
    <property type="match status" value="1"/>
</dbReference>
<protein>
    <submittedName>
        <fullName evidence="4">Precorrin-6x reductase</fullName>
    </submittedName>
</protein>
<dbReference type="Proteomes" id="UP000002377">
    <property type="component" value="Chromosome"/>
</dbReference>
<dbReference type="eggNOG" id="COG2099">
    <property type="taxonomic scope" value="Bacteria"/>
</dbReference>
<evidence type="ECO:0000256" key="2">
    <source>
        <dbReference type="ARBA" id="ARBA00022573"/>
    </source>
</evidence>
<name>D5XFJ5_THEPJ</name>
<dbReference type="NCBIfam" id="TIGR00715">
    <property type="entry name" value="precor6x_red"/>
    <property type="match status" value="1"/>
</dbReference>
<dbReference type="OrthoDB" id="9780707at2"/>